<reference evidence="1" key="1">
    <citation type="submission" date="2024-06" db="EMBL/GenBank/DDBJ databases">
        <authorList>
            <person name="Liu X."/>
            <person name="Lenzi L."/>
            <person name="Haldenby T S."/>
            <person name="Uol C."/>
        </authorList>
    </citation>
    <scope>NUCLEOTIDE SEQUENCE</scope>
</reference>
<proteinExistence type="predicted"/>
<dbReference type="EMBL" id="CAXLJL010000572">
    <property type="protein sequence ID" value="CAL5139011.1"/>
    <property type="molecule type" value="Genomic_DNA"/>
</dbReference>
<dbReference type="AlphaFoldDB" id="A0AAV2TQ57"/>
<organism evidence="1 2">
    <name type="scientific">Calicophoron daubneyi</name>
    <name type="common">Rumen fluke</name>
    <name type="synonym">Paramphistomum daubneyi</name>
    <dbReference type="NCBI Taxonomy" id="300641"/>
    <lineage>
        <taxon>Eukaryota</taxon>
        <taxon>Metazoa</taxon>
        <taxon>Spiralia</taxon>
        <taxon>Lophotrochozoa</taxon>
        <taxon>Platyhelminthes</taxon>
        <taxon>Trematoda</taxon>
        <taxon>Digenea</taxon>
        <taxon>Plagiorchiida</taxon>
        <taxon>Pronocephalata</taxon>
        <taxon>Paramphistomoidea</taxon>
        <taxon>Paramphistomidae</taxon>
        <taxon>Calicophoron</taxon>
    </lineage>
</organism>
<comment type="caution">
    <text evidence="1">The sequence shown here is derived from an EMBL/GenBank/DDBJ whole genome shotgun (WGS) entry which is preliminary data.</text>
</comment>
<dbReference type="Proteomes" id="UP001497525">
    <property type="component" value="Unassembled WGS sequence"/>
</dbReference>
<gene>
    <name evidence="1" type="ORF">CDAUBV1_LOCUS14064</name>
</gene>
<evidence type="ECO:0000313" key="2">
    <source>
        <dbReference type="Proteomes" id="UP001497525"/>
    </source>
</evidence>
<evidence type="ECO:0000313" key="1">
    <source>
        <dbReference type="EMBL" id="CAL5139011.1"/>
    </source>
</evidence>
<name>A0AAV2TQ57_CALDB</name>
<accession>A0AAV2TQ57</accession>
<sequence length="142" mass="16281">MAKSSWNFDDSFLCQLTHDWKDFMEELVSPSRARWTHGVINSVEDMEAVISSAVNHLIPCELSIRQNGGCIRAYHFLRSTLAHDSRSECKEKTGSSMQRIFEVSSVPSGRFYAGRPASLIRCLPNSIRLFLPTIWKERRMTI</sequence>
<protein>
    <submittedName>
        <fullName evidence="1">Uncharacterized protein</fullName>
    </submittedName>
</protein>